<dbReference type="GO" id="GO:0004113">
    <property type="term" value="F:2',3'-cyclic-nucleotide 3'-phosphodiesterase activity"/>
    <property type="evidence" value="ECO:0007669"/>
    <property type="project" value="EnsemblFungi"/>
</dbReference>
<dbReference type="EMBL" id="CP000499">
    <property type="protein sequence ID" value="ABN67263.2"/>
    <property type="molecule type" value="Genomic_DNA"/>
</dbReference>
<dbReference type="InterPro" id="IPR019039">
    <property type="entry name" value="T4-Rnl1-like_N"/>
</dbReference>
<sequence length="804" mass="92667">MKLDVHRDKQDVVIDLVQKLHDSTQLKKNGKCIKFSNTIFNSKQTIDSWKFAEFDYSRSKIELPIRARGLFTVNDNKIVARGYDKFFNVDEVAATKLKDLPTSTVGPYDVTLKENGCIILIGGLETGEIVVCSKHSTGYRDDSIRNHALAGENELKNQVSTLANKSITELAKFLYENNLTAVTELCDDSFEEHVLPYTKEKSGLYLHGLNYNTIKFNTVPIEQVTEFAKEWGFKTIESLRYNDVDELFTFLDECAKTGTYNGKEAEGFVIRCHHKKDNSDFFFKYKFEEPYLLYRQFREVTRKIFVENKEESEVFIKTHRMITAKYIGFVRDLFEKQPQLLQDFANGYGIIKIRQLFLEHLNEANGMNLLTLDKKMAEEVSKLDPDNKTKYVLVPIATIGCGKTTVFLTLNKLFPEWVHLQNDNIKKGNKFKIIDSSLSGLVHSPVVLFDRNNSSFRERQQILDDFAKRKTIYFDQHQEIKFIAVSFINNLDEESLWNLTYNRIKDRGDNHQSIKSSTDPQLAEKVMRSFISRFQEVAPETAPDKMFDSVIKLQLTETESSLANVKIVIRHLQENYPELVPKVPSDDEIKIAFEESLSYKPDFVKNMAKTMKPAYYGISIPSDFLISTIDSGLGDDPQWRLLKTSARVQESFHITLGHSFSLKENKSLTPAWKEFNRVFQPSYENKMVCKLKFFADVNLTKIIINHDKLICILAEVGNYYKNWDEEIPKLATMNQFLHITVGTLRPEIKPRESNSTLERLFGQYNSGSTDLSDGEYTLEDGEVIRVVSFTEPVTIEKAGIFARY</sequence>
<evidence type="ECO:0000259" key="5">
    <source>
        <dbReference type="Pfam" id="PF09511"/>
    </source>
</evidence>
<evidence type="ECO:0000259" key="4">
    <source>
        <dbReference type="Pfam" id="PF08303"/>
    </source>
</evidence>
<dbReference type="OMA" id="FQDWDYK"/>
<dbReference type="InParanoid" id="A3LWD1"/>
<dbReference type="RefSeq" id="XP_001385292.2">
    <property type="nucleotide sequence ID" value="XM_001385255.1"/>
</dbReference>
<reference evidence="6 7" key="1">
    <citation type="journal article" date="2007" name="Nat. Biotechnol.">
        <title>Genome sequence of the lignocellulose-bioconverting and xylose-fermenting yeast Pichia stipitis.</title>
        <authorList>
            <person name="Jeffries T.W."/>
            <person name="Grigoriev I.V."/>
            <person name="Grimwood J."/>
            <person name="Laplaza J.M."/>
            <person name="Aerts A."/>
            <person name="Salamov A."/>
            <person name="Schmutz J."/>
            <person name="Lindquist E."/>
            <person name="Dehal P."/>
            <person name="Shapiro H."/>
            <person name="Jin Y.S."/>
            <person name="Passoth V."/>
            <person name="Richardson P.M."/>
        </authorList>
    </citation>
    <scope>NUCLEOTIDE SEQUENCE [LARGE SCALE GENOMIC DNA]</scope>
    <source>
        <strain evidence="7">ATCC 58785 / CBS 6054 / NBRC 10063 / NRRL Y-11545</strain>
    </source>
</reference>
<dbReference type="STRING" id="322104.A3LWD1"/>
<dbReference type="InterPro" id="IPR015966">
    <property type="entry name" value="tRNA_lig_kin_fungi"/>
</dbReference>
<dbReference type="PANTHER" id="PTHR32004">
    <property type="entry name" value="TRNA LIGASE"/>
    <property type="match status" value="1"/>
</dbReference>
<dbReference type="KEGG" id="pic:PICST_89535"/>
<dbReference type="Pfam" id="PF08303">
    <property type="entry name" value="tRNA_lig_kinase"/>
    <property type="match status" value="1"/>
</dbReference>
<dbReference type="GO" id="GO:0003972">
    <property type="term" value="F:RNA ligase (ATP) activity"/>
    <property type="evidence" value="ECO:0007669"/>
    <property type="project" value="UniProtKB-UniRule"/>
</dbReference>
<name>A3LWD1_PICST</name>
<comment type="catalytic activity">
    <reaction evidence="1">
        <text>ATP + (ribonucleotide)n-3'-hydroxyl + 5'-phospho-(ribonucleotide)m = (ribonucleotide)n+m + AMP + diphosphate.</text>
        <dbReference type="EC" id="6.5.1.3"/>
    </reaction>
</comment>
<comment type="similarity">
    <text evidence="1">Belongs to the TRL1 family.</text>
</comment>
<gene>
    <name evidence="6" type="ORF">PICST_89535</name>
</gene>
<evidence type="ECO:0000313" key="7">
    <source>
        <dbReference type="Proteomes" id="UP000002258"/>
    </source>
</evidence>
<dbReference type="GO" id="GO:0005637">
    <property type="term" value="C:nuclear inner membrane"/>
    <property type="evidence" value="ECO:0007669"/>
    <property type="project" value="EnsemblFungi"/>
</dbReference>
<dbReference type="HOGENOM" id="CLU_010316_1_0_1"/>
<dbReference type="GO" id="GO:0036498">
    <property type="term" value="P:IRE1-mediated unfolded protein response"/>
    <property type="evidence" value="ECO:0007669"/>
    <property type="project" value="EnsemblFungi"/>
</dbReference>
<organism evidence="6 7">
    <name type="scientific">Scheffersomyces stipitis (strain ATCC 58785 / CBS 6054 / NBRC 10063 / NRRL Y-11545)</name>
    <name type="common">Yeast</name>
    <name type="synonym">Pichia stipitis</name>
    <dbReference type="NCBI Taxonomy" id="322104"/>
    <lineage>
        <taxon>Eukaryota</taxon>
        <taxon>Fungi</taxon>
        <taxon>Dikarya</taxon>
        <taxon>Ascomycota</taxon>
        <taxon>Saccharomycotina</taxon>
        <taxon>Pichiomycetes</taxon>
        <taxon>Debaryomycetaceae</taxon>
        <taxon>Scheffersomyces</taxon>
    </lineage>
</organism>
<dbReference type="GeneID" id="4839625"/>
<feature type="domain" description="tRNA ligase kinase" evidence="4">
    <location>
        <begin position="392"/>
        <end position="555"/>
    </location>
</feature>
<dbReference type="GO" id="GO:0032056">
    <property type="term" value="P:positive regulation of translation in response to stress"/>
    <property type="evidence" value="ECO:0007669"/>
    <property type="project" value="EnsemblFungi"/>
</dbReference>
<evidence type="ECO:0000259" key="3">
    <source>
        <dbReference type="Pfam" id="PF08302"/>
    </source>
</evidence>
<dbReference type="AlphaFoldDB" id="A3LWD1"/>
<dbReference type="FunCoup" id="A3LWD1">
    <property type="interactions" value="97"/>
</dbReference>
<keyword evidence="7" id="KW-1185">Reference proteome</keyword>
<proteinExistence type="inferred from homology"/>
<evidence type="ECO:0000313" key="6">
    <source>
        <dbReference type="EMBL" id="ABN67263.2"/>
    </source>
</evidence>
<dbReference type="PIRSF" id="PIRSF019634">
    <property type="entry name" value="tRNA_lig_yeast"/>
    <property type="match status" value="1"/>
</dbReference>
<keyword evidence="1" id="KW-0819">tRNA processing</keyword>
<dbReference type="Gene3D" id="3.40.50.300">
    <property type="entry name" value="P-loop containing nucleotide triphosphate hydrolases"/>
    <property type="match status" value="1"/>
</dbReference>
<dbReference type="InterPro" id="IPR012387">
    <property type="entry name" value="Trl1_fun"/>
</dbReference>
<evidence type="ECO:0000256" key="2">
    <source>
        <dbReference type="PIRSR" id="PIRSR019634-50"/>
    </source>
</evidence>
<feature type="domain" description="tRNA ligase phosphodiesterase" evidence="3">
    <location>
        <begin position="560"/>
        <end position="770"/>
    </location>
</feature>
<dbReference type="PANTHER" id="PTHR32004:SF1">
    <property type="entry name" value="TRNA LIGASE"/>
    <property type="match status" value="1"/>
</dbReference>
<dbReference type="GO" id="GO:0070966">
    <property type="term" value="P:nuclear-transcribed mRNA catabolic process, no-go decay"/>
    <property type="evidence" value="ECO:0007669"/>
    <property type="project" value="EnsemblFungi"/>
</dbReference>
<dbReference type="InterPro" id="IPR027417">
    <property type="entry name" value="P-loop_NTPase"/>
</dbReference>
<evidence type="ECO:0000256" key="1">
    <source>
        <dbReference type="PIRNR" id="PIRNR019634"/>
    </source>
</evidence>
<dbReference type="GO" id="GO:0005737">
    <property type="term" value="C:cytoplasm"/>
    <property type="evidence" value="ECO:0007669"/>
    <property type="project" value="EnsemblFungi"/>
</dbReference>
<dbReference type="GO" id="GO:2000622">
    <property type="term" value="P:regulation of nuclear-transcribed mRNA catabolic process, nonsense-mediated decay"/>
    <property type="evidence" value="ECO:0007669"/>
    <property type="project" value="EnsemblFungi"/>
</dbReference>
<dbReference type="EC" id="6.5.1.3" evidence="1"/>
<dbReference type="Pfam" id="PF09511">
    <property type="entry name" value="RNA_lig_T4_1"/>
    <property type="match status" value="1"/>
</dbReference>
<dbReference type="Pfam" id="PF08302">
    <property type="entry name" value="tRNA_lig_CPD"/>
    <property type="match status" value="1"/>
</dbReference>
<dbReference type="eggNOG" id="ENOG502QQB9">
    <property type="taxonomic scope" value="Eukaryota"/>
</dbReference>
<dbReference type="GO" id="GO:0006388">
    <property type="term" value="P:tRNA splicing, via endonucleolytic cleavage and ligation"/>
    <property type="evidence" value="ECO:0007669"/>
    <property type="project" value="UniProtKB-UniRule"/>
</dbReference>
<dbReference type="GO" id="GO:0051730">
    <property type="term" value="F:GTP-dependent polyribonucleotide 5'-hydroxyl-kinase activity"/>
    <property type="evidence" value="ECO:0007669"/>
    <property type="project" value="EnsemblFungi"/>
</dbReference>
<accession>A3LWD1</accession>
<dbReference type="InterPro" id="IPR015965">
    <property type="entry name" value="tRNA_lig_PDEase"/>
</dbReference>
<dbReference type="OrthoDB" id="276239at2759"/>
<feature type="domain" description="T4 RNA ligase 1-like N-terminal" evidence="5">
    <location>
        <begin position="67"/>
        <end position="292"/>
    </location>
</feature>
<keyword evidence="1" id="KW-0436">Ligase</keyword>
<feature type="active site" description="N6-AMP-lysine intermediate" evidence="2">
    <location>
        <position position="113"/>
    </location>
</feature>
<protein>
    <recommendedName>
        <fullName evidence="1">tRNA ligase</fullName>
        <ecNumber evidence="1">6.5.1.3</ecNumber>
    </recommendedName>
</protein>
<dbReference type="GO" id="GO:0005524">
    <property type="term" value="F:ATP binding"/>
    <property type="evidence" value="ECO:0007669"/>
    <property type="project" value="UniProtKB-UniRule"/>
</dbReference>
<dbReference type="Proteomes" id="UP000002258">
    <property type="component" value="Chromosome 5"/>
</dbReference>